<name>A0ABV9I8M2_9DEIO</name>
<proteinExistence type="predicted"/>
<organism evidence="2 3">
    <name type="scientific">Deinococcus hohokamensis</name>
    <dbReference type="NCBI Taxonomy" id="309883"/>
    <lineage>
        <taxon>Bacteria</taxon>
        <taxon>Thermotogati</taxon>
        <taxon>Deinococcota</taxon>
        <taxon>Deinococci</taxon>
        <taxon>Deinococcales</taxon>
        <taxon>Deinococcaceae</taxon>
        <taxon>Deinococcus</taxon>
    </lineage>
</organism>
<dbReference type="Gene3D" id="3.40.50.720">
    <property type="entry name" value="NAD(P)-binding Rossmann-like Domain"/>
    <property type="match status" value="1"/>
</dbReference>
<dbReference type="SUPFAM" id="SSF51735">
    <property type="entry name" value="NAD(P)-binding Rossmann-fold domains"/>
    <property type="match status" value="1"/>
</dbReference>
<comment type="caution">
    <text evidence="2">The sequence shown here is derived from an EMBL/GenBank/DDBJ whole genome shotgun (WGS) entry which is preliminary data.</text>
</comment>
<dbReference type="RefSeq" id="WP_380060835.1">
    <property type="nucleotide sequence ID" value="NZ_JBHSEI010000002.1"/>
</dbReference>
<dbReference type="PANTHER" id="PTHR43355">
    <property type="entry name" value="FLAVIN REDUCTASE (NADPH)"/>
    <property type="match status" value="1"/>
</dbReference>
<gene>
    <name evidence="2" type="ORF">ACFO0D_05565</name>
</gene>
<accession>A0ABV9I8M2</accession>
<dbReference type="InterPro" id="IPR016040">
    <property type="entry name" value="NAD(P)-bd_dom"/>
</dbReference>
<protein>
    <submittedName>
        <fullName evidence="2">NAD(P)-dependent oxidoreductase</fullName>
    </submittedName>
</protein>
<keyword evidence="3" id="KW-1185">Reference proteome</keyword>
<reference evidence="3" key="1">
    <citation type="journal article" date="2019" name="Int. J. Syst. Evol. Microbiol.">
        <title>The Global Catalogue of Microorganisms (GCM) 10K type strain sequencing project: providing services to taxonomists for standard genome sequencing and annotation.</title>
        <authorList>
            <consortium name="The Broad Institute Genomics Platform"/>
            <consortium name="The Broad Institute Genome Sequencing Center for Infectious Disease"/>
            <person name="Wu L."/>
            <person name="Ma J."/>
        </authorList>
    </citation>
    <scope>NUCLEOTIDE SEQUENCE [LARGE SCALE GENOMIC DNA]</scope>
    <source>
        <strain evidence="3">CCUG 55995</strain>
    </source>
</reference>
<sequence>MQLAFLGGTGRTGQFLINQALDRGHTLRVLARTPSKVQQRHPGLTVVSGDARDRDALSSLVEGSDALLSALGPTAGAPHDTMTLSAQHLVDVLPAHDVRRIITLTGAGVPHPGDRPKPVDHLIRLLLNLTQPAVLHDATGHVDLIRRSPLEWTVVRAPRLTDGPVRPVQAGPVGTIRPFVTRASVAAFMLDQLTTDAHLRQAPAISN</sequence>
<dbReference type="Pfam" id="PF13460">
    <property type="entry name" value="NAD_binding_10"/>
    <property type="match status" value="1"/>
</dbReference>
<evidence type="ECO:0000313" key="2">
    <source>
        <dbReference type="EMBL" id="MFC4637804.1"/>
    </source>
</evidence>
<dbReference type="PANTHER" id="PTHR43355:SF2">
    <property type="entry name" value="FLAVIN REDUCTASE (NADPH)"/>
    <property type="match status" value="1"/>
</dbReference>
<evidence type="ECO:0000259" key="1">
    <source>
        <dbReference type="Pfam" id="PF13460"/>
    </source>
</evidence>
<dbReference type="InterPro" id="IPR051606">
    <property type="entry name" value="Polyketide_Oxido-like"/>
</dbReference>
<dbReference type="EMBL" id="JBHSEI010000002">
    <property type="protein sequence ID" value="MFC4637804.1"/>
    <property type="molecule type" value="Genomic_DNA"/>
</dbReference>
<dbReference type="InterPro" id="IPR036291">
    <property type="entry name" value="NAD(P)-bd_dom_sf"/>
</dbReference>
<evidence type="ECO:0000313" key="3">
    <source>
        <dbReference type="Proteomes" id="UP001595952"/>
    </source>
</evidence>
<feature type="domain" description="NAD(P)-binding" evidence="1">
    <location>
        <begin position="7"/>
        <end position="195"/>
    </location>
</feature>
<dbReference type="Proteomes" id="UP001595952">
    <property type="component" value="Unassembled WGS sequence"/>
</dbReference>